<evidence type="ECO:0000313" key="3">
    <source>
        <dbReference type="Proteomes" id="UP000287306"/>
    </source>
</evidence>
<reference evidence="2 3" key="1">
    <citation type="journal article" date="2019" name="Extremophiles">
        <title>Biogeography of thermophiles and predominance of Thermus scotoductus in domestic water heaters.</title>
        <authorList>
            <person name="Wilpiszeski R.L."/>
            <person name="Zhang Z."/>
            <person name="House C.H."/>
        </authorList>
    </citation>
    <scope>NUCLEOTIDE SEQUENCE [LARGE SCALE GENOMIC DNA]</scope>
    <source>
        <strain evidence="2 3">25_S25</strain>
    </source>
</reference>
<protein>
    <recommendedName>
        <fullName evidence="4">Lipoprotein</fullName>
    </recommendedName>
</protein>
<gene>
    <name evidence="2" type="ORF">CSW38_11680</name>
</gene>
<comment type="caution">
    <text evidence="2">The sequence shown here is derived from an EMBL/GenBank/DDBJ whole genome shotgun (WGS) entry which is preliminary data.</text>
</comment>
<evidence type="ECO:0008006" key="4">
    <source>
        <dbReference type="Google" id="ProtNLM"/>
    </source>
</evidence>
<accession>A0A430RTT4</accession>
<sequence>MVRVLSLLLLLLLGACTSVQGSLTGKLSVQVDGLPSGVEARVVVQPLGKAVSASQVLEVPEGTYEVVAEAVEGPSGERYVPTVEGSPARVEYGKVVQVRVSYQVDRDTLPATLILVIEGLPEGAEGSLRVSGEGVNQVVKSTGRLTLRPGVYTLRADAVSYAGERYIPSPASDYVVLAPGSTVSKTFTYAREVRTGELLITIQGLPTGTQAQVRVRDGSGTSVASLTESRLLSLPVGTYFVEADPVGTYVPQVSGSPANVQAGGRAEVQVAYQNRPASLSLTLEPTSLTISRGATGSLRATLTPQNFQGQISLSLQGAPSGVSVSPGTVQVSGTTQATLTLSVGASVAPGTYPITLIAQGQGVSASAGFSLVIPQPDFTFSLSPQSVSVSQGQSATLIASVSPQNGFSGQISFSLVNPPAGFSLSGGPVSPNGPTDVPLVLSVGTGVTPGTYSLVVKAEGGGVSRTQTLSVQVSPTTGQLALSILFQGAPAGTEGYVVVSGPGGDQVITRSQVLTLAPGTYTITAYSVVVGGTQYNPEPPGGTVQVLAGQTASFTITYKPPTGP</sequence>
<feature type="chain" id="PRO_5019093092" description="Lipoprotein" evidence="1">
    <location>
        <begin position="22"/>
        <end position="564"/>
    </location>
</feature>
<name>A0A430RTT4_THESC</name>
<organism evidence="2 3">
    <name type="scientific">Thermus scotoductus</name>
    <dbReference type="NCBI Taxonomy" id="37636"/>
    <lineage>
        <taxon>Bacteria</taxon>
        <taxon>Thermotogati</taxon>
        <taxon>Deinococcota</taxon>
        <taxon>Deinococci</taxon>
        <taxon>Thermales</taxon>
        <taxon>Thermaceae</taxon>
        <taxon>Thermus</taxon>
    </lineage>
</organism>
<evidence type="ECO:0000313" key="2">
    <source>
        <dbReference type="EMBL" id="RTH23016.1"/>
    </source>
</evidence>
<dbReference type="PROSITE" id="PS51257">
    <property type="entry name" value="PROKAR_LIPOPROTEIN"/>
    <property type="match status" value="1"/>
</dbReference>
<proteinExistence type="predicted"/>
<evidence type="ECO:0000256" key="1">
    <source>
        <dbReference type="SAM" id="SignalP"/>
    </source>
</evidence>
<dbReference type="EMBL" id="PELY01000411">
    <property type="protein sequence ID" value="RTH23016.1"/>
    <property type="molecule type" value="Genomic_DNA"/>
</dbReference>
<dbReference type="Proteomes" id="UP000287306">
    <property type="component" value="Unassembled WGS sequence"/>
</dbReference>
<feature type="signal peptide" evidence="1">
    <location>
        <begin position="1"/>
        <end position="21"/>
    </location>
</feature>
<keyword evidence="1" id="KW-0732">Signal</keyword>
<dbReference type="AlphaFoldDB" id="A0A430RTT4"/>